<dbReference type="SUPFAM" id="SSF102198">
    <property type="entry name" value="Putative cyclase"/>
    <property type="match status" value="1"/>
</dbReference>
<evidence type="ECO:0000313" key="1">
    <source>
        <dbReference type="EMBL" id="MFC6018019.1"/>
    </source>
</evidence>
<proteinExistence type="predicted"/>
<gene>
    <name evidence="1" type="ORF">ACFP2T_17595</name>
</gene>
<dbReference type="PANTHER" id="PTHR34861">
    <property type="match status" value="1"/>
</dbReference>
<reference evidence="2" key="1">
    <citation type="journal article" date="2019" name="Int. J. Syst. Evol. Microbiol.">
        <title>The Global Catalogue of Microorganisms (GCM) 10K type strain sequencing project: providing services to taxonomists for standard genome sequencing and annotation.</title>
        <authorList>
            <consortium name="The Broad Institute Genomics Platform"/>
            <consortium name="The Broad Institute Genome Sequencing Center for Infectious Disease"/>
            <person name="Wu L."/>
            <person name="Ma J."/>
        </authorList>
    </citation>
    <scope>NUCLEOTIDE SEQUENCE [LARGE SCALE GENOMIC DNA]</scope>
    <source>
        <strain evidence="2">ZS-35-S2</strain>
    </source>
</reference>
<name>A0ABW1KB42_9ACTN</name>
<dbReference type="RefSeq" id="WP_377422939.1">
    <property type="nucleotide sequence ID" value="NZ_JBHSPR010000011.1"/>
</dbReference>
<evidence type="ECO:0000313" key="2">
    <source>
        <dbReference type="Proteomes" id="UP001596203"/>
    </source>
</evidence>
<accession>A0ABW1KB42</accession>
<dbReference type="Proteomes" id="UP001596203">
    <property type="component" value="Unassembled WGS sequence"/>
</dbReference>
<organism evidence="1 2">
    <name type="scientific">Plantactinospora solaniradicis</name>
    <dbReference type="NCBI Taxonomy" id="1723736"/>
    <lineage>
        <taxon>Bacteria</taxon>
        <taxon>Bacillati</taxon>
        <taxon>Actinomycetota</taxon>
        <taxon>Actinomycetes</taxon>
        <taxon>Micromonosporales</taxon>
        <taxon>Micromonosporaceae</taxon>
        <taxon>Plantactinospora</taxon>
    </lineage>
</organism>
<dbReference type="Pfam" id="PF04199">
    <property type="entry name" value="Cyclase"/>
    <property type="match status" value="1"/>
</dbReference>
<protein>
    <submittedName>
        <fullName evidence="1">Cyclase family protein</fullName>
    </submittedName>
</protein>
<dbReference type="EMBL" id="JBHSPR010000011">
    <property type="protein sequence ID" value="MFC6018019.1"/>
    <property type="molecule type" value="Genomic_DNA"/>
</dbReference>
<sequence length="322" mass="35170">MVEPARDGVRLPAYRDLPLVEGGARSAWHLFGAEDSLGLMNLLTAGRIVDAVRLVRRGAVFPLDVRSDYLHPALFGRGAPRRTTFELRGGVALDDVHDNVYPQAGSQWDAIGHVAFAPDRFYNGRTLNEVRSGALTIDHWAARGIVARTVVLDLAEVVDARGGPGASVSLGVTDLDEALRAARIEVHTGDVLLLHTGFLQWYGDQDAATRARMSRRDLLTAPGLEHSEEMAEYLWDLHVPAVVTDGPAVEVWPPDERPEAWPFGFLHQILLGQFGMGLGELWWLYDLVEDCRRTGSYDALLISAPMNTPGGLGSPANALAIR</sequence>
<dbReference type="Gene3D" id="3.50.30.50">
    <property type="entry name" value="Putative cyclase"/>
    <property type="match status" value="1"/>
</dbReference>
<dbReference type="InterPro" id="IPR037175">
    <property type="entry name" value="KFase_sf"/>
</dbReference>
<dbReference type="InterPro" id="IPR007325">
    <property type="entry name" value="KFase/CYL"/>
</dbReference>
<comment type="caution">
    <text evidence="1">The sequence shown here is derived from an EMBL/GenBank/DDBJ whole genome shotgun (WGS) entry which is preliminary data.</text>
</comment>
<keyword evidence="2" id="KW-1185">Reference proteome</keyword>